<evidence type="ECO:0000256" key="8">
    <source>
        <dbReference type="SAM" id="SignalP"/>
    </source>
</evidence>
<evidence type="ECO:0000313" key="10">
    <source>
        <dbReference type="Ensembl" id="ENSCVAP00000025285.1"/>
    </source>
</evidence>
<dbReference type="SUPFAM" id="SSF48726">
    <property type="entry name" value="Immunoglobulin"/>
    <property type="match status" value="1"/>
</dbReference>
<feature type="chain" id="PRO_5018791827" description="Ig-like domain-containing protein" evidence="8">
    <location>
        <begin position="22"/>
        <end position="323"/>
    </location>
</feature>
<organism evidence="10 11">
    <name type="scientific">Cyprinodon variegatus</name>
    <name type="common">Sheepshead minnow</name>
    <dbReference type="NCBI Taxonomy" id="28743"/>
    <lineage>
        <taxon>Eukaryota</taxon>
        <taxon>Metazoa</taxon>
        <taxon>Chordata</taxon>
        <taxon>Craniata</taxon>
        <taxon>Vertebrata</taxon>
        <taxon>Euteleostomi</taxon>
        <taxon>Actinopterygii</taxon>
        <taxon>Neopterygii</taxon>
        <taxon>Teleostei</taxon>
        <taxon>Neoteleostei</taxon>
        <taxon>Acanthomorphata</taxon>
        <taxon>Ovalentaria</taxon>
        <taxon>Atherinomorphae</taxon>
        <taxon>Cyprinodontiformes</taxon>
        <taxon>Cyprinodontidae</taxon>
        <taxon>Cyprinodon</taxon>
    </lineage>
</organism>
<dbReference type="InterPro" id="IPR003599">
    <property type="entry name" value="Ig_sub"/>
</dbReference>
<keyword evidence="11" id="KW-1185">Reference proteome</keyword>
<proteinExistence type="predicted"/>
<dbReference type="Pfam" id="PF07686">
    <property type="entry name" value="V-set"/>
    <property type="match status" value="1"/>
</dbReference>
<dbReference type="Proteomes" id="UP000265020">
    <property type="component" value="Unassembled WGS sequence"/>
</dbReference>
<feature type="domain" description="Ig-like" evidence="9">
    <location>
        <begin position="31"/>
        <end position="110"/>
    </location>
</feature>
<dbReference type="SMART" id="SM00409">
    <property type="entry name" value="IG"/>
    <property type="match status" value="2"/>
</dbReference>
<evidence type="ECO:0000256" key="4">
    <source>
        <dbReference type="ARBA" id="ARBA00023136"/>
    </source>
</evidence>
<dbReference type="InterPro" id="IPR013106">
    <property type="entry name" value="Ig_V-set"/>
</dbReference>
<dbReference type="AlphaFoldDB" id="A0A3Q2GGE9"/>
<keyword evidence="4 7" id="KW-0472">Membrane</keyword>
<keyword evidence="8" id="KW-0732">Signal</keyword>
<reference evidence="10" key="2">
    <citation type="submission" date="2025-09" db="UniProtKB">
        <authorList>
            <consortium name="Ensembl"/>
        </authorList>
    </citation>
    <scope>IDENTIFICATION</scope>
</reference>
<dbReference type="PANTHER" id="PTHR19256:SF65">
    <property type="entry name" value="T CELL RECEPTOR GAMMA CONSTANT 1-RELATED"/>
    <property type="match status" value="1"/>
</dbReference>
<evidence type="ECO:0000256" key="2">
    <source>
        <dbReference type="ARBA" id="ARBA00022692"/>
    </source>
</evidence>
<name>A0A3Q2GGE9_CYPVA</name>
<dbReference type="InterPro" id="IPR007110">
    <property type="entry name" value="Ig-like_dom"/>
</dbReference>
<evidence type="ECO:0000256" key="5">
    <source>
        <dbReference type="ARBA" id="ARBA00023170"/>
    </source>
</evidence>
<dbReference type="STRING" id="28743.ENSCVAP00000025285"/>
<dbReference type="GO" id="GO:0016020">
    <property type="term" value="C:membrane"/>
    <property type="evidence" value="ECO:0007669"/>
    <property type="project" value="UniProtKB-SubCell"/>
</dbReference>
<feature type="domain" description="Ig-like" evidence="9">
    <location>
        <begin position="152"/>
        <end position="243"/>
    </location>
</feature>
<dbReference type="SMART" id="SM00406">
    <property type="entry name" value="IGv"/>
    <property type="match status" value="1"/>
</dbReference>
<dbReference type="InterPro" id="IPR013783">
    <property type="entry name" value="Ig-like_fold"/>
</dbReference>
<dbReference type="Gene3D" id="2.60.40.10">
    <property type="entry name" value="Immunoglobulins"/>
    <property type="match status" value="2"/>
</dbReference>
<evidence type="ECO:0000256" key="6">
    <source>
        <dbReference type="ARBA" id="ARBA00023319"/>
    </source>
</evidence>
<keyword evidence="3 7" id="KW-1133">Transmembrane helix</keyword>
<evidence type="ECO:0000256" key="1">
    <source>
        <dbReference type="ARBA" id="ARBA00004370"/>
    </source>
</evidence>
<feature type="transmembrane region" description="Helical" evidence="7">
    <location>
        <begin position="256"/>
        <end position="278"/>
    </location>
</feature>
<dbReference type="CDD" id="cd00099">
    <property type="entry name" value="IgV"/>
    <property type="match status" value="1"/>
</dbReference>
<keyword evidence="2 7" id="KW-0812">Transmembrane</keyword>
<keyword evidence="6" id="KW-0393">Immunoglobulin domain</keyword>
<dbReference type="GeneTree" id="ENSGT01030000234530"/>
<reference evidence="10" key="1">
    <citation type="submission" date="2025-08" db="UniProtKB">
        <authorList>
            <consortium name="Ensembl"/>
        </authorList>
    </citation>
    <scope>IDENTIFICATION</scope>
</reference>
<evidence type="ECO:0000259" key="9">
    <source>
        <dbReference type="PROSITE" id="PS50835"/>
    </source>
</evidence>
<accession>A0A3Q2GGE9</accession>
<dbReference type="InterPro" id="IPR051117">
    <property type="entry name" value="TRG_var/const_region"/>
</dbReference>
<comment type="subcellular location">
    <subcellularLocation>
        <location evidence="1">Membrane</location>
    </subcellularLocation>
</comment>
<protein>
    <recommendedName>
        <fullName evidence="9">Ig-like domain-containing protein</fullName>
    </recommendedName>
</protein>
<feature type="signal peptide" evidence="8">
    <location>
        <begin position="1"/>
        <end position="21"/>
    </location>
</feature>
<dbReference type="PANTHER" id="PTHR19256">
    <property type="entry name" value="T-CELL RECEPTOR GAMMA CHAIN"/>
    <property type="match status" value="1"/>
</dbReference>
<evidence type="ECO:0000256" key="3">
    <source>
        <dbReference type="ARBA" id="ARBA00022989"/>
    </source>
</evidence>
<sequence length="323" mass="36321">MSDFEILYFFLLCCFLGTADTLVPITTVHLGEPVTLSCVLTEQFQGVTWVHWYKQSAGNTLKLIAMLRKSTNTAYGPGFSSTRFTITNNGTQSTLFILSVIEQDEGMYHCAQMDWTQSVWTGIYLSLKGKCLYTIVQEQTVSDPTRPTSPKTLQCLVLSESENTTCSDEPSVFWIRARSDTSNPDIIYTEEKSNKNCKKTSKNQKKCSYNFSKNVTSSEADTYYCAVATCGEILLSSGPKRVTSNQGMVLIIFERIVLLITLISLAISGTMNIILICYRTQRSACARFKGRADLLNLTFQTKNRRALKTEESVYSQVLFQHVK</sequence>
<evidence type="ECO:0000313" key="11">
    <source>
        <dbReference type="Proteomes" id="UP000265020"/>
    </source>
</evidence>
<evidence type="ECO:0000256" key="7">
    <source>
        <dbReference type="SAM" id="Phobius"/>
    </source>
</evidence>
<dbReference type="Ensembl" id="ENSCVAT00000002078.1">
    <property type="protein sequence ID" value="ENSCVAP00000025285.1"/>
    <property type="gene ID" value="ENSCVAG00000009935.1"/>
</dbReference>
<keyword evidence="5" id="KW-0675">Receptor</keyword>
<dbReference type="OMA" id="DFEILYF"/>
<dbReference type="InterPro" id="IPR036179">
    <property type="entry name" value="Ig-like_dom_sf"/>
</dbReference>
<dbReference type="PROSITE" id="PS50835">
    <property type="entry name" value="IG_LIKE"/>
    <property type="match status" value="2"/>
</dbReference>